<dbReference type="Proteomes" id="UP000011744">
    <property type="component" value="Unassembled WGS sequence"/>
</dbReference>
<evidence type="ECO:0000259" key="2">
    <source>
        <dbReference type="Pfam" id="PF13439"/>
    </source>
</evidence>
<dbReference type="InterPro" id="IPR028098">
    <property type="entry name" value="Glyco_trans_4-like_N"/>
</dbReference>
<keyword evidence="4" id="KW-1185">Reference proteome</keyword>
<organism evidence="3 4">
    <name type="scientific">Paramagnetospirillum caucaseum</name>
    <dbReference type="NCBI Taxonomy" id="1244869"/>
    <lineage>
        <taxon>Bacteria</taxon>
        <taxon>Pseudomonadati</taxon>
        <taxon>Pseudomonadota</taxon>
        <taxon>Alphaproteobacteria</taxon>
        <taxon>Rhodospirillales</taxon>
        <taxon>Magnetospirillaceae</taxon>
        <taxon>Paramagnetospirillum</taxon>
    </lineage>
</organism>
<gene>
    <name evidence="3" type="ORF">H261_16932</name>
</gene>
<dbReference type="RefSeq" id="WP_008619842.1">
    <property type="nucleotide sequence ID" value="NZ_AONQ01000054.1"/>
</dbReference>
<dbReference type="STRING" id="1244869.H261_16932"/>
<comment type="caution">
    <text evidence="3">The sequence shown here is derived from an EMBL/GenBank/DDBJ whole genome shotgun (WGS) entry which is preliminary data.</text>
</comment>
<keyword evidence="3" id="KW-0808">Transferase</keyword>
<dbReference type="CDD" id="cd03819">
    <property type="entry name" value="GT4_WavL-like"/>
    <property type="match status" value="1"/>
</dbReference>
<dbReference type="Pfam" id="PF13439">
    <property type="entry name" value="Glyco_transf_4"/>
    <property type="match status" value="1"/>
</dbReference>
<name>M2Y6Q0_9PROT</name>
<dbReference type="GO" id="GO:0016757">
    <property type="term" value="F:glycosyltransferase activity"/>
    <property type="evidence" value="ECO:0007669"/>
    <property type="project" value="InterPro"/>
</dbReference>
<feature type="domain" description="Glycosyl transferase family 1" evidence="1">
    <location>
        <begin position="200"/>
        <end position="358"/>
    </location>
</feature>
<dbReference type="eggNOG" id="COG0438">
    <property type="taxonomic scope" value="Bacteria"/>
</dbReference>
<dbReference type="SUPFAM" id="SSF53756">
    <property type="entry name" value="UDP-Glycosyltransferase/glycogen phosphorylase"/>
    <property type="match status" value="1"/>
</dbReference>
<dbReference type="AlphaFoldDB" id="M2Y6Q0"/>
<evidence type="ECO:0000313" key="4">
    <source>
        <dbReference type="Proteomes" id="UP000011744"/>
    </source>
</evidence>
<sequence length="398" mass="43347">MDHVAPIEAPTQTVRQPVVMQVLPALVTGGVERGTVDMAVALAEAGWKAIVASEGGPMVRELTRAGAEHITLPLASKNPLTIRANALKLAEIVTANGVDIIHARSRAPAWSAWIAAQATGAHYVTTFHGTYNLGWFGLKQKYNAVMTRGEKVIAISDFIAEHARRVYGLEADRVRVVHRGIDMSRFDPARVSPERIIQLAQKWRLPDGYQVIMLPGRLTRWKGQAVLIEALALLGRHDVRCLLVGSDQGRTGYREELVELIKRRDLTDVVHLADECNDMPAAYMLTDVVVSASTDPEAFGRIAVEGQAMGRPVIATAHGATDETVLPGRTGWLTAPGDPAALAQALDRFLALSAEERDLMARDAMDFVRGKFSKETMCARTLDVYREVLGLPAAPQAE</sequence>
<accession>M2Y6Q0</accession>
<proteinExistence type="predicted"/>
<dbReference type="PATRIC" id="fig|1244869.3.peg.3397"/>
<dbReference type="PANTHER" id="PTHR12526">
    <property type="entry name" value="GLYCOSYLTRANSFERASE"/>
    <property type="match status" value="1"/>
</dbReference>
<feature type="domain" description="Glycosyltransferase subfamily 4-like N-terminal" evidence="2">
    <location>
        <begin position="29"/>
        <end position="185"/>
    </location>
</feature>
<evidence type="ECO:0000259" key="1">
    <source>
        <dbReference type="Pfam" id="PF00534"/>
    </source>
</evidence>
<protein>
    <submittedName>
        <fullName evidence="3">Glycosyltransferase</fullName>
    </submittedName>
</protein>
<dbReference type="EMBL" id="AONQ01000054">
    <property type="protein sequence ID" value="EME68731.1"/>
    <property type="molecule type" value="Genomic_DNA"/>
</dbReference>
<dbReference type="OrthoDB" id="5147801at2"/>
<dbReference type="InterPro" id="IPR001296">
    <property type="entry name" value="Glyco_trans_1"/>
</dbReference>
<evidence type="ECO:0000313" key="3">
    <source>
        <dbReference type="EMBL" id="EME68731.1"/>
    </source>
</evidence>
<reference evidence="3 4" key="1">
    <citation type="journal article" date="2014" name="Genome Announc.">
        <title>Draft Genome Sequence of Magnetospirillum sp. Strain SO-1, a Freshwater Magnetotactic Bacterium Isolated from the Ol'khovka River, Russia.</title>
        <authorList>
            <person name="Grouzdev D.S."/>
            <person name="Dziuba M.V."/>
            <person name="Sukhacheva M.S."/>
            <person name="Mardanov A.V."/>
            <person name="Beletskiy A.V."/>
            <person name="Kuznetsov B.B."/>
            <person name="Skryabin K.G."/>
        </authorList>
    </citation>
    <scope>NUCLEOTIDE SEQUENCE [LARGE SCALE GENOMIC DNA]</scope>
    <source>
        <strain evidence="3 4">SO-1</strain>
    </source>
</reference>
<dbReference type="Pfam" id="PF00534">
    <property type="entry name" value="Glycos_transf_1"/>
    <property type="match status" value="1"/>
</dbReference>
<dbReference type="Gene3D" id="3.40.50.2000">
    <property type="entry name" value="Glycogen Phosphorylase B"/>
    <property type="match status" value="2"/>
</dbReference>